<dbReference type="GO" id="GO:0005886">
    <property type="term" value="C:plasma membrane"/>
    <property type="evidence" value="ECO:0007669"/>
    <property type="project" value="UniProtKB-SubCell"/>
</dbReference>
<dbReference type="PRINTS" id="PR01434">
    <property type="entry name" value="NADHDHGNASE5"/>
</dbReference>
<feature type="transmembrane region" description="Helical" evidence="7">
    <location>
        <begin position="173"/>
        <end position="195"/>
    </location>
</feature>
<evidence type="ECO:0000256" key="2">
    <source>
        <dbReference type="ARBA" id="ARBA00008483"/>
    </source>
</evidence>
<keyword evidence="11" id="KW-1185">Reference proteome</keyword>
<accession>A0A3D9I7E2</accession>
<dbReference type="PRINTS" id="PR01435">
    <property type="entry name" value="NPOXDRDTASE5"/>
</dbReference>
<dbReference type="NCBIfam" id="NF005141">
    <property type="entry name" value="PRK06590.1"/>
    <property type="match status" value="1"/>
</dbReference>
<evidence type="ECO:0000256" key="5">
    <source>
        <dbReference type="ARBA" id="ARBA00023136"/>
    </source>
</evidence>
<evidence type="ECO:0000256" key="3">
    <source>
        <dbReference type="ARBA" id="ARBA00022692"/>
    </source>
</evidence>
<dbReference type="GO" id="GO:0003954">
    <property type="term" value="F:NADH dehydrogenase activity"/>
    <property type="evidence" value="ECO:0007669"/>
    <property type="project" value="TreeGrafter"/>
</dbReference>
<dbReference type="Proteomes" id="UP000256869">
    <property type="component" value="Unassembled WGS sequence"/>
</dbReference>
<evidence type="ECO:0000259" key="9">
    <source>
        <dbReference type="Pfam" id="PF00662"/>
    </source>
</evidence>
<evidence type="ECO:0000313" key="11">
    <source>
        <dbReference type="Proteomes" id="UP000256869"/>
    </source>
</evidence>
<evidence type="ECO:0000259" key="8">
    <source>
        <dbReference type="Pfam" id="PF00361"/>
    </source>
</evidence>
<feature type="transmembrane region" description="Helical" evidence="7">
    <location>
        <begin position="87"/>
        <end position="106"/>
    </location>
</feature>
<reference evidence="10 11" key="1">
    <citation type="submission" date="2018-07" db="EMBL/GenBank/DDBJ databases">
        <title>Genomic Encyclopedia of Type Strains, Phase III (KMG-III): the genomes of soil and plant-associated and newly described type strains.</title>
        <authorList>
            <person name="Whitman W."/>
        </authorList>
    </citation>
    <scope>NUCLEOTIDE SEQUENCE [LARGE SCALE GENOMIC DNA]</scope>
    <source>
        <strain evidence="10 11">CECT 8236</strain>
    </source>
</reference>
<dbReference type="OrthoDB" id="9807568at2"/>
<feature type="transmembrane region" description="Helical" evidence="7">
    <location>
        <begin position="215"/>
        <end position="234"/>
    </location>
</feature>
<feature type="transmembrane region" description="Helical" evidence="7">
    <location>
        <begin position="6"/>
        <end position="23"/>
    </location>
</feature>
<feature type="transmembrane region" description="Helical" evidence="7">
    <location>
        <begin position="118"/>
        <end position="136"/>
    </location>
</feature>
<dbReference type="RefSeq" id="WP_115993957.1">
    <property type="nucleotide sequence ID" value="NZ_QRDY01000010.1"/>
</dbReference>
<dbReference type="InterPro" id="IPR018393">
    <property type="entry name" value="NADHpl_OxRdtase_5_subgr"/>
</dbReference>
<comment type="similarity">
    <text evidence="2">Belongs to the CPA3 antiporters (TC 2.A.63) subunit A family.</text>
</comment>
<feature type="transmembrane region" description="Helical" evidence="7">
    <location>
        <begin position="255"/>
        <end position="273"/>
    </location>
</feature>
<dbReference type="NCBIfam" id="TIGR01974">
    <property type="entry name" value="NDH_I_L"/>
    <property type="match status" value="1"/>
</dbReference>
<feature type="transmembrane region" description="Helical" evidence="7">
    <location>
        <begin position="337"/>
        <end position="359"/>
    </location>
</feature>
<feature type="transmembrane region" description="Helical" evidence="7">
    <location>
        <begin position="142"/>
        <end position="161"/>
    </location>
</feature>
<evidence type="ECO:0000256" key="7">
    <source>
        <dbReference type="SAM" id="Phobius"/>
    </source>
</evidence>
<feature type="transmembrane region" description="Helical" evidence="7">
    <location>
        <begin position="35"/>
        <end position="58"/>
    </location>
</feature>
<dbReference type="EMBL" id="QRDY01000010">
    <property type="protein sequence ID" value="RED57672.1"/>
    <property type="molecule type" value="Genomic_DNA"/>
</dbReference>
<dbReference type="Gene3D" id="1.20.5.2700">
    <property type="match status" value="1"/>
</dbReference>
<evidence type="ECO:0000256" key="1">
    <source>
        <dbReference type="ARBA" id="ARBA00004651"/>
    </source>
</evidence>
<feature type="transmembrane region" description="Helical" evidence="7">
    <location>
        <begin position="454"/>
        <end position="474"/>
    </location>
</feature>
<dbReference type="InterPro" id="IPR001516">
    <property type="entry name" value="Proton_antipo_N"/>
</dbReference>
<feature type="domain" description="NADH-Ubiquinone oxidoreductase (complex I) chain 5 N-terminal" evidence="9">
    <location>
        <begin position="70"/>
        <end position="120"/>
    </location>
</feature>
<comment type="subcellular location">
    <subcellularLocation>
        <location evidence="1">Cell membrane</location>
        <topology evidence="1">Multi-pass membrane protein</topology>
    </subcellularLocation>
    <subcellularLocation>
        <location evidence="6">Membrane</location>
        <topology evidence="6">Multi-pass membrane protein</topology>
    </subcellularLocation>
</comment>
<comment type="caution">
    <text evidence="10">The sequence shown here is derived from an EMBL/GenBank/DDBJ whole genome shotgun (WGS) entry which is preliminary data.</text>
</comment>
<dbReference type="PANTHER" id="PTHR42829">
    <property type="entry name" value="NADH-UBIQUINONE OXIDOREDUCTASE CHAIN 5"/>
    <property type="match status" value="1"/>
</dbReference>
<dbReference type="InterPro" id="IPR003945">
    <property type="entry name" value="NU5C-like"/>
</dbReference>
<dbReference type="GO" id="GO:0008137">
    <property type="term" value="F:NADH dehydrogenase (ubiquinone) activity"/>
    <property type="evidence" value="ECO:0007669"/>
    <property type="project" value="InterPro"/>
</dbReference>
<name>A0A3D9I7E2_9BACL</name>
<feature type="transmembrane region" description="Helical" evidence="7">
    <location>
        <begin position="285"/>
        <end position="306"/>
    </location>
</feature>
<sequence>MSTFFAEHAWLVPVFPFAAFAILTAMGKGLKRTGAWIGTIATFASFVLSLCIAAERLAGNSPDYSNQFEWIQVGSLQLHAGFEVTNLSTLMLVVVTLVGFLVNLYSQGYMKNDERISTFFAYVALFTSSMLALVLSDNLLTFYIFWELVGVCSFLLVGFWYQKPEAKAAAKKAFIVTRIGDLGLLIALLLLFWYMPGHALDFTALHNVFDTQSGTISEGITTLIALLIFLGAVGKSGQFPLHVWLPDAMEGPTPISALIHAATMVAAGVFLVARTFDIFEASQVAMTTVAIIGAFTAIFAATIGLAQNDIKRILAYSTVSQLGYMMLALGVGSVTGAMFHLFTHAFFKALLFLGAGSVIHSVHTQDIREMGGLGKKMKITAWTFGLGALALSGIPPFSGFWSKDAILTAALDDQPILFIVGAIAAFFTALYMARLYFLVFMGKPREGQHAKESPSVMTIPLIVLAILATVSGFVETPFNGWFGHWLTGDETEHGASGLVMVVSAAVGLLGLYIGWLMYVKGSIRRDAVSSRAPGLVTLLERKYYIDELYHWLFVKPLHGLGKALELFDEYVVDGIVRLSGYTVSGIGRLNSRLQNGQVQAYALTALIGIVILILAIAGRRFW</sequence>
<organism evidence="10 11">
    <name type="scientific">Cohnella lupini</name>
    <dbReference type="NCBI Taxonomy" id="1294267"/>
    <lineage>
        <taxon>Bacteria</taxon>
        <taxon>Bacillati</taxon>
        <taxon>Bacillota</taxon>
        <taxon>Bacilli</taxon>
        <taxon>Bacillales</taxon>
        <taxon>Paenibacillaceae</taxon>
        <taxon>Cohnella</taxon>
    </lineage>
</organism>
<protein>
    <submittedName>
        <fullName evidence="10">Proton-translocating NADH-quinone oxidoreductase chain L</fullName>
    </submittedName>
</protein>
<dbReference type="Pfam" id="PF00361">
    <property type="entry name" value="Proton_antipo_M"/>
    <property type="match status" value="1"/>
</dbReference>
<feature type="transmembrane region" description="Helical" evidence="7">
    <location>
        <begin position="494"/>
        <end position="515"/>
    </location>
</feature>
<evidence type="ECO:0000313" key="10">
    <source>
        <dbReference type="EMBL" id="RED57672.1"/>
    </source>
</evidence>
<dbReference type="GO" id="GO:0015990">
    <property type="term" value="P:electron transport coupled proton transport"/>
    <property type="evidence" value="ECO:0007669"/>
    <property type="project" value="TreeGrafter"/>
</dbReference>
<proteinExistence type="inferred from homology"/>
<feature type="domain" description="NADH:quinone oxidoreductase/Mrp antiporter transmembrane" evidence="8">
    <location>
        <begin position="136"/>
        <end position="428"/>
    </location>
</feature>
<feature type="transmembrane region" description="Helical" evidence="7">
    <location>
        <begin position="417"/>
        <end position="442"/>
    </location>
</feature>
<dbReference type="AlphaFoldDB" id="A0A3D9I7E2"/>
<keyword evidence="4 7" id="KW-1133">Transmembrane helix</keyword>
<feature type="transmembrane region" description="Helical" evidence="7">
    <location>
        <begin position="379"/>
        <end position="397"/>
    </location>
</feature>
<keyword evidence="5 7" id="KW-0472">Membrane</keyword>
<dbReference type="Pfam" id="PF00662">
    <property type="entry name" value="Proton_antipo_N"/>
    <property type="match status" value="1"/>
</dbReference>
<feature type="transmembrane region" description="Helical" evidence="7">
    <location>
        <begin position="598"/>
        <end position="617"/>
    </location>
</feature>
<feature type="transmembrane region" description="Helical" evidence="7">
    <location>
        <begin position="313"/>
        <end position="331"/>
    </location>
</feature>
<dbReference type="PANTHER" id="PTHR42829:SF2">
    <property type="entry name" value="NADH-UBIQUINONE OXIDOREDUCTASE CHAIN 5"/>
    <property type="match status" value="1"/>
</dbReference>
<dbReference type="GO" id="GO:0042773">
    <property type="term" value="P:ATP synthesis coupled electron transport"/>
    <property type="evidence" value="ECO:0007669"/>
    <property type="project" value="InterPro"/>
</dbReference>
<evidence type="ECO:0000256" key="6">
    <source>
        <dbReference type="RuleBase" id="RU000320"/>
    </source>
</evidence>
<dbReference type="InterPro" id="IPR001750">
    <property type="entry name" value="ND/Mrp_TM"/>
</dbReference>
<keyword evidence="3 6" id="KW-0812">Transmembrane</keyword>
<gene>
    <name evidence="10" type="ORF">DFP95_110145</name>
</gene>
<evidence type="ECO:0000256" key="4">
    <source>
        <dbReference type="ARBA" id="ARBA00022989"/>
    </source>
</evidence>